<dbReference type="OrthoDB" id="5348085at2759"/>
<name>S8A8G1_DACHA</name>
<gene>
    <name evidence="2" type="ORF">H072_6937</name>
</gene>
<comment type="caution">
    <text evidence="2">The sequence shown here is derived from an EMBL/GenBank/DDBJ whole genome shotgun (WGS) entry which is preliminary data.</text>
</comment>
<dbReference type="Proteomes" id="UP000015100">
    <property type="component" value="Unassembled WGS sequence"/>
</dbReference>
<dbReference type="AlphaFoldDB" id="S8A8G1"/>
<feature type="compositionally biased region" description="Basic and acidic residues" evidence="1">
    <location>
        <begin position="347"/>
        <end position="375"/>
    </location>
</feature>
<reference evidence="2 3" key="1">
    <citation type="journal article" date="2013" name="PLoS Genet.">
        <title>Genomic mechanisms accounting for the adaptation to parasitism in nematode-trapping fungi.</title>
        <authorList>
            <person name="Meerupati T."/>
            <person name="Andersson K.M."/>
            <person name="Friman E."/>
            <person name="Kumar D."/>
            <person name="Tunlid A."/>
            <person name="Ahren D."/>
        </authorList>
    </citation>
    <scope>NUCLEOTIDE SEQUENCE [LARGE SCALE GENOMIC DNA]</scope>
    <source>
        <strain evidence="2 3">CBS 200.50</strain>
    </source>
</reference>
<protein>
    <submittedName>
        <fullName evidence="2">Uncharacterized protein</fullName>
    </submittedName>
</protein>
<dbReference type="OMA" id="LEMEWED"/>
<feature type="compositionally biased region" description="Low complexity" evidence="1">
    <location>
        <begin position="250"/>
        <end position="275"/>
    </location>
</feature>
<proteinExistence type="predicted"/>
<keyword evidence="3" id="KW-1185">Reference proteome</keyword>
<feature type="region of interest" description="Disordered" evidence="1">
    <location>
        <begin position="470"/>
        <end position="528"/>
    </location>
</feature>
<feature type="compositionally biased region" description="Low complexity" evidence="1">
    <location>
        <begin position="39"/>
        <end position="57"/>
    </location>
</feature>
<feature type="region of interest" description="Disordered" evidence="1">
    <location>
        <begin position="433"/>
        <end position="457"/>
    </location>
</feature>
<feature type="compositionally biased region" description="Basic residues" evidence="1">
    <location>
        <begin position="276"/>
        <end position="289"/>
    </location>
</feature>
<organism evidence="2 3">
    <name type="scientific">Dactylellina haptotyla (strain CBS 200.50)</name>
    <name type="common">Nematode-trapping fungus</name>
    <name type="synonym">Monacrosporium haptotylum</name>
    <dbReference type="NCBI Taxonomy" id="1284197"/>
    <lineage>
        <taxon>Eukaryota</taxon>
        <taxon>Fungi</taxon>
        <taxon>Dikarya</taxon>
        <taxon>Ascomycota</taxon>
        <taxon>Pezizomycotina</taxon>
        <taxon>Orbiliomycetes</taxon>
        <taxon>Orbiliales</taxon>
        <taxon>Orbiliaceae</taxon>
        <taxon>Dactylellina</taxon>
    </lineage>
</organism>
<sequence length="632" mass="70418">MAELSHSYHSFEGEQDANGRSNLIGKRVGTVDSADGVRSSKASQSRSAASPQNSRASTLPILPRNLARRRILSAETFDENARPYRRASAGAPQTAIQTLPHADDNHTVRTDPNTPLDIQKENRKASIALKRQLECFKKSSISVSEPPSQVTTAQELFSPAWSITSNSIAIKKSRPVQSLTTNLWELREEEAVTPEGLVNDSSEPQSEYLSFPAYESFPKTSRPGLRTRCSDKSWFLLQRLKGKIVDIHNGGQRSGRSSSQTSISSRKSSRSPGRSLKQHHQSGRTRRRRASDGEQTSRPNLNPHVLNENCQQNTPTVAGGILKSPAKHQKRSSQDPSLSLTAQPDNHSNKETRETSKHVRIESPESREISGDRNQQESIVQGKPSPLVGFAQGVASSLYQSLVTIATGDSAPATTLKRLIGVETTTKVRSIDISSDKRARERGPKFKSNKNPEDSSDEEMNFMEYVKRFAGSPPSGERLASPTMGNSSRDGMPEWFSLSNETVPRSMQPDEPTRVPNSPPQTLTPVPEDTNVIPLEAASDTLNKPAPVNYKAQDYEIITTYFYNTQTRLLNAKWPFLLENEIKHLIDTKWLEMEWEDLEDWARESAKHVDEIGYIEPDLFEDISLVDPRRLT</sequence>
<evidence type="ECO:0000313" key="3">
    <source>
        <dbReference type="Proteomes" id="UP000015100"/>
    </source>
</evidence>
<reference evidence="3" key="2">
    <citation type="submission" date="2013-04" db="EMBL/GenBank/DDBJ databases">
        <title>Genomic mechanisms accounting for the adaptation to parasitism in nematode-trapping fungi.</title>
        <authorList>
            <person name="Ahren D.G."/>
        </authorList>
    </citation>
    <scope>NUCLEOTIDE SEQUENCE [LARGE SCALE GENOMIC DNA]</scope>
    <source>
        <strain evidence="3">CBS 200.50</strain>
    </source>
</reference>
<feature type="compositionally biased region" description="Basic and acidic residues" evidence="1">
    <location>
        <begin position="434"/>
        <end position="444"/>
    </location>
</feature>
<evidence type="ECO:0000313" key="2">
    <source>
        <dbReference type="EMBL" id="EPS39290.1"/>
    </source>
</evidence>
<accession>S8A8G1</accession>
<evidence type="ECO:0000256" key="1">
    <source>
        <dbReference type="SAM" id="MobiDB-lite"/>
    </source>
</evidence>
<dbReference type="EMBL" id="AQGS01000479">
    <property type="protein sequence ID" value="EPS39290.1"/>
    <property type="molecule type" value="Genomic_DNA"/>
</dbReference>
<feature type="compositionally biased region" description="Polar residues" evidence="1">
    <location>
        <begin position="334"/>
        <end position="346"/>
    </location>
</feature>
<dbReference type="HOGENOM" id="CLU_432772_0_0_1"/>
<feature type="region of interest" description="Disordered" evidence="1">
    <location>
        <begin position="247"/>
        <end position="378"/>
    </location>
</feature>
<feature type="region of interest" description="Disordered" evidence="1">
    <location>
        <begin position="1"/>
        <end position="62"/>
    </location>
</feature>